<reference evidence="1" key="1">
    <citation type="submission" date="2023-06" db="EMBL/GenBank/DDBJ databases">
        <title>Genome-scale phylogeny and comparative genomics of the fungal order Sordariales.</title>
        <authorList>
            <consortium name="Lawrence Berkeley National Laboratory"/>
            <person name="Hensen N."/>
            <person name="Bonometti L."/>
            <person name="Westerberg I."/>
            <person name="Brannstrom I.O."/>
            <person name="Guillou S."/>
            <person name="Cros-Aarteil S."/>
            <person name="Calhoun S."/>
            <person name="Haridas S."/>
            <person name="Kuo A."/>
            <person name="Mondo S."/>
            <person name="Pangilinan J."/>
            <person name="Riley R."/>
            <person name="LaButti K."/>
            <person name="Andreopoulos B."/>
            <person name="Lipzen A."/>
            <person name="Chen C."/>
            <person name="Yanf M."/>
            <person name="Daum C."/>
            <person name="Ng V."/>
            <person name="Clum A."/>
            <person name="Steindorff A."/>
            <person name="Ohm R."/>
            <person name="Martin F."/>
            <person name="Silar P."/>
            <person name="Natvig D."/>
            <person name="Lalanne C."/>
            <person name="Gautier V."/>
            <person name="Ament-velasquez S.L."/>
            <person name="Kruys A."/>
            <person name="Hutchinson M.I."/>
            <person name="Powell A.J."/>
            <person name="Barry K."/>
            <person name="Miller A.N."/>
            <person name="Grigoriev I.V."/>
            <person name="Debuchy R."/>
            <person name="Gladieux P."/>
            <person name="Thoren M.H."/>
            <person name="Johannesson H."/>
        </authorList>
    </citation>
    <scope>NUCLEOTIDE SEQUENCE</scope>
    <source>
        <strain evidence="1">SMH3187-1</strain>
    </source>
</reference>
<dbReference type="Proteomes" id="UP001172155">
    <property type="component" value="Unassembled WGS sequence"/>
</dbReference>
<organism evidence="1 2">
    <name type="scientific">Schizothecium vesticola</name>
    <dbReference type="NCBI Taxonomy" id="314040"/>
    <lineage>
        <taxon>Eukaryota</taxon>
        <taxon>Fungi</taxon>
        <taxon>Dikarya</taxon>
        <taxon>Ascomycota</taxon>
        <taxon>Pezizomycotina</taxon>
        <taxon>Sordariomycetes</taxon>
        <taxon>Sordariomycetidae</taxon>
        <taxon>Sordariales</taxon>
        <taxon>Schizotheciaceae</taxon>
        <taxon>Schizothecium</taxon>
    </lineage>
</organism>
<sequence length="65" mass="7163">KQRENHTAWNSLTVIEPATNQAMAGLSMGERVGSQILDHLCLYVLENVGCEGTDGWSTWKAGKCR</sequence>
<evidence type="ECO:0000313" key="2">
    <source>
        <dbReference type="Proteomes" id="UP001172155"/>
    </source>
</evidence>
<protein>
    <submittedName>
        <fullName evidence="1">Uncharacterized protein</fullName>
    </submittedName>
</protein>
<keyword evidence="2" id="KW-1185">Reference proteome</keyword>
<proteinExistence type="predicted"/>
<feature type="non-terminal residue" evidence="1">
    <location>
        <position position="1"/>
    </location>
</feature>
<accession>A0AA40K2N4</accession>
<evidence type="ECO:0000313" key="1">
    <source>
        <dbReference type="EMBL" id="KAK0743432.1"/>
    </source>
</evidence>
<dbReference type="EMBL" id="JAUKUD010000005">
    <property type="protein sequence ID" value="KAK0743432.1"/>
    <property type="molecule type" value="Genomic_DNA"/>
</dbReference>
<name>A0AA40K2N4_9PEZI</name>
<dbReference type="AlphaFoldDB" id="A0AA40K2N4"/>
<comment type="caution">
    <text evidence="1">The sequence shown here is derived from an EMBL/GenBank/DDBJ whole genome shotgun (WGS) entry which is preliminary data.</text>
</comment>
<gene>
    <name evidence="1" type="ORF">B0T18DRAFT_329560</name>
</gene>